<accession>A0ABT5XB18</accession>
<dbReference type="GO" id="GO:0004386">
    <property type="term" value="F:helicase activity"/>
    <property type="evidence" value="ECO:0007669"/>
    <property type="project" value="UniProtKB-KW"/>
</dbReference>
<evidence type="ECO:0000259" key="6">
    <source>
        <dbReference type="PROSITE" id="PS51194"/>
    </source>
</evidence>
<evidence type="ECO:0000313" key="7">
    <source>
        <dbReference type="EMBL" id="MDF0591838.1"/>
    </source>
</evidence>
<dbReference type="PROSITE" id="PS51194">
    <property type="entry name" value="HELICASE_CTER"/>
    <property type="match status" value="1"/>
</dbReference>
<dbReference type="InterPro" id="IPR000330">
    <property type="entry name" value="SNF2_N"/>
</dbReference>
<dbReference type="Pfam" id="PF00271">
    <property type="entry name" value="Helicase_C"/>
    <property type="match status" value="1"/>
</dbReference>
<dbReference type="PROSITE" id="PS51192">
    <property type="entry name" value="HELICASE_ATP_BIND_1"/>
    <property type="match status" value="1"/>
</dbReference>
<evidence type="ECO:0000313" key="8">
    <source>
        <dbReference type="Proteomes" id="UP001220010"/>
    </source>
</evidence>
<dbReference type="InterPro" id="IPR027417">
    <property type="entry name" value="P-loop_NTPase"/>
</dbReference>
<feature type="domain" description="Helicase C-terminal" evidence="6">
    <location>
        <begin position="478"/>
        <end position="649"/>
    </location>
</feature>
<dbReference type="SUPFAM" id="SSF52540">
    <property type="entry name" value="P-loop containing nucleoside triphosphate hydrolases"/>
    <property type="match status" value="2"/>
</dbReference>
<dbReference type="PANTHER" id="PTHR45766">
    <property type="entry name" value="DNA ANNEALING HELICASE AND ENDONUCLEASE ZRANB3 FAMILY MEMBER"/>
    <property type="match status" value="1"/>
</dbReference>
<feature type="domain" description="Helicase ATP-binding" evidence="5">
    <location>
        <begin position="106"/>
        <end position="284"/>
    </location>
</feature>
<keyword evidence="4" id="KW-0067">ATP-binding</keyword>
<gene>
    <name evidence="7" type="ORF">P0O15_11790</name>
</gene>
<keyword evidence="2" id="KW-0378">Hydrolase</keyword>
<dbReference type="InterPro" id="IPR001650">
    <property type="entry name" value="Helicase_C-like"/>
</dbReference>
<reference evidence="7 8" key="1">
    <citation type="submission" date="2023-03" db="EMBL/GenBank/DDBJ databases">
        <title>WGS of Methanotrichaceae archaeon Mx.</title>
        <authorList>
            <person name="Sorokin D.Y."/>
            <person name="Merkel A.Y."/>
        </authorList>
    </citation>
    <scope>NUCLEOTIDE SEQUENCE [LARGE SCALE GENOMIC DNA]</scope>
    <source>
        <strain evidence="7 8">Mx</strain>
    </source>
</reference>
<dbReference type="InterPro" id="IPR038718">
    <property type="entry name" value="SNF2-like_sf"/>
</dbReference>
<dbReference type="Proteomes" id="UP001220010">
    <property type="component" value="Unassembled WGS sequence"/>
</dbReference>
<dbReference type="CDD" id="cd18793">
    <property type="entry name" value="SF2_C_SNF"/>
    <property type="match status" value="1"/>
</dbReference>
<evidence type="ECO:0000256" key="3">
    <source>
        <dbReference type="ARBA" id="ARBA00022806"/>
    </source>
</evidence>
<evidence type="ECO:0000256" key="4">
    <source>
        <dbReference type="ARBA" id="ARBA00022840"/>
    </source>
</evidence>
<protein>
    <submittedName>
        <fullName evidence="7">Helicase-related protein</fullName>
    </submittedName>
</protein>
<keyword evidence="8" id="KW-1185">Reference proteome</keyword>
<dbReference type="Gene3D" id="3.40.50.10810">
    <property type="entry name" value="Tandem AAA-ATPase domain"/>
    <property type="match status" value="1"/>
</dbReference>
<sequence length="960" mass="108188">MDLRAGDIVELRSRLWRVDGLDERVLTATNIDGTEIAQRRFFLPFEKPEKASINPPDPRILGDPSSNKLLIQACRYSMLHGAAPLLSLQRSSVIPTNYQLVPVVMALKQSSRVRMMIADDVGLGKTIEAGLIASELLARNLASRVLVVCPRNLREQWREALEYFFHIDARVISSLHRRGLERTLSPGASPWEHYRCLVASIDYVKSGVVKHQVLEVPWDLVIVDEAHLAAKPHQSGENQNVSMERYDFVRELSLRAKHLLFLTATPHNGYTDSYASLLRMLDPALVSGSVSEPSINRNVAIDHICQRRRKDVEDWFKERSDEENPFPERVQDEVQIDLIYDEEKNVLEMISNYGNKILTSAEGGSHRVQTTAKWTVMHLHKRALSSPAALRQSLKNRRDKLHREIASQEIEDQLSITPEELKATALDEDYGDETTDEGGSYRADRATFGSLESKKSELEELERIIPLAEKVTPAKDSKLRKLARDILRTAIAGHYGPAKIIIFTRYKDTLDYLEREIPRRLPDTKSDVKIITVYGDLNEAQRKERLEEFQKLDAGILIATDCISEGINLQHMANQMIHYELPWNPNRLEQRNGRIDRYGQKVPTVYIRTLVMSDTLDATILKVLVEKARNIRKEYGFAPPFFGDDANVIDIIREMGIELSSSQKTLINFGGGGRAEGEVNPFDDETVERISAESFYGQADVDLSEVRRRLKDTEELVGTPEDFQRFVLGGLKSLGCTIEENHDLHNTLRIYLANSPLAVQGVDEVIEQASFDPKVALRNTDVVQLNAGHPLVRRVIELIRQSAFEGMGAGYGRSAAAATADVAKVMLLYHFLARFTVNTKPPSVIEEIVPVGCDLVGGTVLSAEEADALWKSKPAPMRRTEEEILKHLERAIDPSVYEPAFDKRLRERLEAIKVERTALKKKFEGEDLAWLEGIDDVALASRDLLSVNVYYPASPGGAGR</sequence>
<evidence type="ECO:0000259" key="5">
    <source>
        <dbReference type="PROSITE" id="PS51192"/>
    </source>
</evidence>
<evidence type="ECO:0000256" key="2">
    <source>
        <dbReference type="ARBA" id="ARBA00022801"/>
    </source>
</evidence>
<evidence type="ECO:0000256" key="1">
    <source>
        <dbReference type="ARBA" id="ARBA00022741"/>
    </source>
</evidence>
<dbReference type="PANTHER" id="PTHR45766:SF6">
    <property type="entry name" value="SWI_SNF-RELATED MATRIX-ASSOCIATED ACTIN-DEPENDENT REGULATOR OF CHROMATIN SUBFAMILY A-LIKE PROTEIN 1"/>
    <property type="match status" value="1"/>
</dbReference>
<organism evidence="7 8">
    <name type="scientific">Candidatus Methanocrinis natronophilus</name>
    <dbReference type="NCBI Taxonomy" id="3033396"/>
    <lineage>
        <taxon>Archaea</taxon>
        <taxon>Methanobacteriati</taxon>
        <taxon>Methanobacteriota</taxon>
        <taxon>Stenosarchaea group</taxon>
        <taxon>Methanomicrobia</taxon>
        <taxon>Methanotrichales</taxon>
        <taxon>Methanotrichaceae</taxon>
        <taxon>Methanocrinis</taxon>
    </lineage>
</organism>
<proteinExistence type="predicted"/>
<dbReference type="SMART" id="SM00490">
    <property type="entry name" value="HELICc"/>
    <property type="match status" value="1"/>
</dbReference>
<dbReference type="InterPro" id="IPR049730">
    <property type="entry name" value="SNF2/RAD54-like_C"/>
</dbReference>
<dbReference type="RefSeq" id="WP_316967563.1">
    <property type="nucleotide sequence ID" value="NZ_JARFPK010000070.1"/>
</dbReference>
<dbReference type="EMBL" id="JARFPK010000070">
    <property type="protein sequence ID" value="MDF0591838.1"/>
    <property type="molecule type" value="Genomic_DNA"/>
</dbReference>
<dbReference type="Pfam" id="PF00176">
    <property type="entry name" value="SNF2-rel_dom"/>
    <property type="match status" value="1"/>
</dbReference>
<dbReference type="Gene3D" id="3.40.50.300">
    <property type="entry name" value="P-loop containing nucleotide triphosphate hydrolases"/>
    <property type="match status" value="1"/>
</dbReference>
<keyword evidence="3 7" id="KW-0347">Helicase</keyword>
<dbReference type="InterPro" id="IPR014001">
    <property type="entry name" value="Helicase_ATP-bd"/>
</dbReference>
<dbReference type="SMART" id="SM00487">
    <property type="entry name" value="DEXDc"/>
    <property type="match status" value="1"/>
</dbReference>
<dbReference type="CDD" id="cd18011">
    <property type="entry name" value="DEXDc_RapA"/>
    <property type="match status" value="1"/>
</dbReference>
<dbReference type="InterPro" id="IPR057342">
    <property type="entry name" value="DEXDc_RapA"/>
</dbReference>
<comment type="caution">
    <text evidence="7">The sequence shown here is derived from an EMBL/GenBank/DDBJ whole genome shotgun (WGS) entry which is preliminary data.</text>
</comment>
<keyword evidence="1" id="KW-0547">Nucleotide-binding</keyword>
<name>A0ABT5XB18_9EURY</name>